<protein>
    <recommendedName>
        <fullName evidence="4">BRO1 domain-containing protein</fullName>
    </recommendedName>
</protein>
<comment type="similarity">
    <text evidence="1">Belongs to the palA/RIM20 family.</text>
</comment>
<comment type="caution">
    <text evidence="5">The sequence shown here is derived from an EMBL/GenBank/DDBJ whole genome shotgun (WGS) entry which is preliminary data.</text>
</comment>
<dbReference type="CDD" id="cd09241">
    <property type="entry name" value="BRO1_ScRim20-like"/>
    <property type="match status" value="1"/>
</dbReference>
<accession>A0AAD9Z490</accession>
<dbReference type="SMART" id="SM01041">
    <property type="entry name" value="BRO1"/>
    <property type="match status" value="1"/>
</dbReference>
<evidence type="ECO:0000256" key="1">
    <source>
        <dbReference type="ARBA" id="ARBA00038154"/>
    </source>
</evidence>
<organism evidence="5 6">
    <name type="scientific">Lepraria neglecta</name>
    <dbReference type="NCBI Taxonomy" id="209136"/>
    <lineage>
        <taxon>Eukaryota</taxon>
        <taxon>Fungi</taxon>
        <taxon>Dikarya</taxon>
        <taxon>Ascomycota</taxon>
        <taxon>Pezizomycotina</taxon>
        <taxon>Lecanoromycetes</taxon>
        <taxon>OSLEUM clade</taxon>
        <taxon>Lecanoromycetidae</taxon>
        <taxon>Lecanorales</taxon>
        <taxon>Lecanorineae</taxon>
        <taxon>Stereocaulaceae</taxon>
        <taxon>Lepraria</taxon>
    </lineage>
</organism>
<evidence type="ECO:0000256" key="2">
    <source>
        <dbReference type="SAM" id="Coils"/>
    </source>
</evidence>
<feature type="coiled-coil region" evidence="2">
    <location>
        <begin position="633"/>
        <end position="691"/>
    </location>
</feature>
<dbReference type="InterPro" id="IPR004328">
    <property type="entry name" value="BRO1_dom"/>
</dbReference>
<dbReference type="PROSITE" id="PS51180">
    <property type="entry name" value="BRO1"/>
    <property type="match status" value="1"/>
</dbReference>
<dbReference type="InterPro" id="IPR025304">
    <property type="entry name" value="ALIX_V_dom"/>
</dbReference>
<dbReference type="Pfam" id="PF03097">
    <property type="entry name" value="BRO1"/>
    <property type="match status" value="1"/>
</dbReference>
<name>A0AAD9Z490_9LECA</name>
<evidence type="ECO:0000256" key="3">
    <source>
        <dbReference type="SAM" id="MobiDB-lite"/>
    </source>
</evidence>
<proteinExistence type="inferred from homology"/>
<dbReference type="Proteomes" id="UP001276659">
    <property type="component" value="Unassembled WGS sequence"/>
</dbReference>
<dbReference type="Pfam" id="PF13949">
    <property type="entry name" value="ALIX_LYPXL_bnd"/>
    <property type="match status" value="1"/>
</dbReference>
<feature type="compositionally biased region" description="Low complexity" evidence="3">
    <location>
        <begin position="766"/>
        <end position="775"/>
    </location>
</feature>
<gene>
    <name evidence="5" type="ORF">OEA41_003268</name>
</gene>
<dbReference type="PANTHER" id="PTHR23030">
    <property type="entry name" value="PCD6 INTERACTING PROTEIN-RELATED"/>
    <property type="match status" value="1"/>
</dbReference>
<dbReference type="PANTHER" id="PTHR23030:SF39">
    <property type="entry name" value="PROGRAMMED CELL DEATH 6-INTERACTING PROTEIN"/>
    <property type="match status" value="1"/>
</dbReference>
<feature type="domain" description="BRO1" evidence="4">
    <location>
        <begin position="4"/>
        <end position="397"/>
    </location>
</feature>
<dbReference type="AlphaFoldDB" id="A0AAD9Z490"/>
<evidence type="ECO:0000313" key="6">
    <source>
        <dbReference type="Proteomes" id="UP001276659"/>
    </source>
</evidence>
<dbReference type="GO" id="GO:0005768">
    <property type="term" value="C:endosome"/>
    <property type="evidence" value="ECO:0007669"/>
    <property type="project" value="TreeGrafter"/>
</dbReference>
<reference evidence="5" key="1">
    <citation type="submission" date="2022-11" db="EMBL/GenBank/DDBJ databases">
        <title>Chromosomal genome sequence assembly and mating type (MAT) locus characterization of the leprose asexual lichenized fungus Lepraria neglecta (Nyl.) Erichsen.</title>
        <authorList>
            <person name="Allen J.L."/>
            <person name="Pfeffer B."/>
        </authorList>
    </citation>
    <scope>NUCLEOTIDE SEQUENCE</scope>
    <source>
        <strain evidence="5">Allen 5258</strain>
    </source>
</reference>
<dbReference type="Gene3D" id="1.20.120.560">
    <property type="entry name" value="alix/aip1 in complex with the ypdl late domain"/>
    <property type="match status" value="1"/>
</dbReference>
<evidence type="ECO:0000313" key="5">
    <source>
        <dbReference type="EMBL" id="KAK3171184.1"/>
    </source>
</evidence>
<dbReference type="Gene3D" id="1.25.40.280">
    <property type="entry name" value="alix/aip1 like domains"/>
    <property type="match status" value="1"/>
</dbReference>
<feature type="region of interest" description="Disordered" evidence="3">
    <location>
        <begin position="741"/>
        <end position="832"/>
    </location>
</feature>
<keyword evidence="2" id="KW-0175">Coiled coil</keyword>
<evidence type="ECO:0000259" key="4">
    <source>
        <dbReference type="PROSITE" id="PS51180"/>
    </source>
</evidence>
<dbReference type="EMBL" id="JASNWA010000008">
    <property type="protein sequence ID" value="KAK3171184.1"/>
    <property type="molecule type" value="Genomic_DNA"/>
</dbReference>
<dbReference type="Gene3D" id="1.20.140.50">
    <property type="entry name" value="alix/aip1 like domains"/>
    <property type="match status" value="1"/>
</dbReference>
<sequence length="832" mass="93139">MASNILFLPFRRTHTVSLSAAIRQYISSKYDQHPDMFVTDLAAIDQLRADAISSLEPHVSGIKKLTAYTAQLVWIGGKFPIDIGVDFTWYPALGYNTQTPVSQNNLRFELANVLFNLAALYSQLAVSLNRSTSEGLKSACNYFCQAAGVISHIKEEVIPDMRSSPPEDMDTMTLESIQQLLLAQAQECFWSKAVKDGMKDGIIARLAAKVSDFYDRAAEYGTKSDTISTEWIHHMTAKHHHFAAAAQYRASRDCLDKQNYGEEVARLRDSIVCVNEGLKESRYLNKIVLGDLNGLKARVSEDLKRAEKDNDVIYLMPVPPKSELKTLDRAGMATARVPQEISDPASTLGEGGQFGQPLFAKLVPYAVHIAASIYEERKNRMVNVNIIDEMEGLTNKLRDLLQSLNLPGSLQALEKPLGLPPSLTSHAEEVRQQDGLHRLRRSMHETSKLKANDMAIYQEGVDLLRSEAAEDDRAKLKHGTDRWNRLPSQQAAEKLYAQVTEIDGYLKSAASSDDLVKAKLKDCEKVLGVLSGSDRDLEEFVPSSRRATMTPNVERAAYNLRNMLNEVSQLVSRRKRQVDKICDKAKRDDINEAILAETARLEREMPMQKIEPANFETLFEERLERYDEDRKLITTESEEQDQLSAQLKEANTAFATARKGDSSTRDREQALQKLENAYIKYKEIINNLNTGRKFYNDLANIVTRFRDGCKNFAYQRRVEAGQLESDLSNAMSVLSLSQVTSLQDQKQRETLRSQYSAKAPSSEPLTAPTPTRAAVQPPPPTAPTPGMWNPEMGIKFGGALAQQPNSDVHNPAYPSAKPRGGQWDMNQGVKFG</sequence>
<keyword evidence="6" id="KW-1185">Reference proteome</keyword>
<dbReference type="InterPro" id="IPR038499">
    <property type="entry name" value="BRO1_sf"/>
</dbReference>